<reference evidence="1 2" key="1">
    <citation type="submission" date="2018-08" db="EMBL/GenBank/DDBJ databases">
        <authorList>
            <person name="Laetsch R D."/>
            <person name="Stevens L."/>
            <person name="Kumar S."/>
            <person name="Blaxter L. M."/>
        </authorList>
    </citation>
    <scope>NUCLEOTIDE SEQUENCE [LARGE SCALE GENOMIC DNA]</scope>
</reference>
<sequence length="21" mass="2290">MQGDCNHMAAEHGVMFDADLP</sequence>
<keyword evidence="2" id="KW-1185">Reference proteome</keyword>
<evidence type="ECO:0000313" key="2">
    <source>
        <dbReference type="Proteomes" id="UP000271087"/>
    </source>
</evidence>
<dbReference type="Proteomes" id="UP000271087">
    <property type="component" value="Unassembled WGS sequence"/>
</dbReference>
<name>A0A3P7MCM9_ONCOC</name>
<proteinExistence type="predicted"/>
<organism evidence="1 2">
    <name type="scientific">Onchocerca ochengi</name>
    <name type="common">Filarial nematode worm</name>
    <dbReference type="NCBI Taxonomy" id="42157"/>
    <lineage>
        <taxon>Eukaryota</taxon>
        <taxon>Metazoa</taxon>
        <taxon>Ecdysozoa</taxon>
        <taxon>Nematoda</taxon>
        <taxon>Chromadorea</taxon>
        <taxon>Rhabditida</taxon>
        <taxon>Spirurina</taxon>
        <taxon>Spiruromorpha</taxon>
        <taxon>Filarioidea</taxon>
        <taxon>Onchocercidae</taxon>
        <taxon>Onchocerca</taxon>
    </lineage>
</organism>
<feature type="non-terminal residue" evidence="1">
    <location>
        <position position="21"/>
    </location>
</feature>
<gene>
    <name evidence="1" type="ORF">NOO_LOCUS10404</name>
</gene>
<accession>A0A3P7MCM9</accession>
<dbReference type="AlphaFoldDB" id="A0A3P7MCM9"/>
<protein>
    <submittedName>
        <fullName evidence="1">Uncharacterized protein</fullName>
    </submittedName>
</protein>
<evidence type="ECO:0000313" key="1">
    <source>
        <dbReference type="EMBL" id="VDM94131.1"/>
    </source>
</evidence>
<dbReference type="EMBL" id="UYRW01005937">
    <property type="protein sequence ID" value="VDM94131.1"/>
    <property type="molecule type" value="Genomic_DNA"/>
</dbReference>